<dbReference type="SUPFAM" id="SSF48726">
    <property type="entry name" value="Immunoglobulin"/>
    <property type="match status" value="2"/>
</dbReference>
<keyword evidence="2" id="KW-0808">Transferase</keyword>
<dbReference type="InterPro" id="IPR013783">
    <property type="entry name" value="Ig-like_fold"/>
</dbReference>
<dbReference type="SUPFAM" id="SSF89796">
    <property type="entry name" value="CoA-transferase family III (CaiB/BaiF)"/>
    <property type="match status" value="1"/>
</dbReference>
<comment type="similarity">
    <text evidence="1">Belongs to the CoA-transferase III family.</text>
</comment>
<dbReference type="InterPro" id="IPR007110">
    <property type="entry name" value="Ig-like_dom"/>
</dbReference>
<organism evidence="4 5">
    <name type="scientific">Adineta steineri</name>
    <dbReference type="NCBI Taxonomy" id="433720"/>
    <lineage>
        <taxon>Eukaryota</taxon>
        <taxon>Metazoa</taxon>
        <taxon>Spiralia</taxon>
        <taxon>Gnathifera</taxon>
        <taxon>Rotifera</taxon>
        <taxon>Eurotatoria</taxon>
        <taxon>Bdelloidea</taxon>
        <taxon>Adinetida</taxon>
        <taxon>Adinetidae</taxon>
        <taxon>Adineta</taxon>
    </lineage>
</organism>
<dbReference type="InterPro" id="IPR013106">
    <property type="entry name" value="Ig_V-set"/>
</dbReference>
<gene>
    <name evidence="4" type="ORF">VCS650_LOCUS2</name>
</gene>
<feature type="domain" description="Ig-like" evidence="3">
    <location>
        <begin position="290"/>
        <end position="379"/>
    </location>
</feature>
<evidence type="ECO:0000259" key="3">
    <source>
        <dbReference type="PROSITE" id="PS50835"/>
    </source>
</evidence>
<dbReference type="Gene3D" id="3.40.50.10540">
    <property type="entry name" value="Crotonobetainyl-coa:carnitine coa-transferase, domain 1"/>
    <property type="match status" value="1"/>
</dbReference>
<dbReference type="PANTHER" id="PTHR48207">
    <property type="entry name" value="SUCCINATE--HYDROXYMETHYLGLUTARATE COA-TRANSFERASE"/>
    <property type="match status" value="1"/>
</dbReference>
<dbReference type="OrthoDB" id="5863171at2759"/>
<evidence type="ECO:0000256" key="2">
    <source>
        <dbReference type="ARBA" id="ARBA00022679"/>
    </source>
</evidence>
<feature type="domain" description="Ig-like" evidence="3">
    <location>
        <begin position="160"/>
        <end position="266"/>
    </location>
</feature>
<accession>A0A813MXA3</accession>
<dbReference type="Gene3D" id="2.60.40.10">
    <property type="entry name" value="Immunoglobulins"/>
    <property type="match status" value="1"/>
</dbReference>
<name>A0A813MXA3_9BILA</name>
<dbReference type="AlphaFoldDB" id="A0A813MXA3"/>
<proteinExistence type="inferred from homology"/>
<dbReference type="EMBL" id="CAJNON010000001">
    <property type="protein sequence ID" value="CAF0731384.1"/>
    <property type="molecule type" value="Genomic_DNA"/>
</dbReference>
<evidence type="ECO:0000313" key="4">
    <source>
        <dbReference type="EMBL" id="CAF0731384.1"/>
    </source>
</evidence>
<dbReference type="InterPro" id="IPR050483">
    <property type="entry name" value="CoA-transferase_III_domain"/>
</dbReference>
<dbReference type="InterPro" id="IPR036179">
    <property type="entry name" value="Ig-like_dom_sf"/>
</dbReference>
<evidence type="ECO:0000256" key="1">
    <source>
        <dbReference type="ARBA" id="ARBA00008383"/>
    </source>
</evidence>
<protein>
    <recommendedName>
        <fullName evidence="3">Ig-like domain-containing protein</fullName>
    </recommendedName>
</protein>
<evidence type="ECO:0000313" key="5">
    <source>
        <dbReference type="Proteomes" id="UP000663891"/>
    </source>
</evidence>
<dbReference type="Proteomes" id="UP000663891">
    <property type="component" value="Unassembled WGS sequence"/>
</dbReference>
<dbReference type="Pfam" id="PF07686">
    <property type="entry name" value="V-set"/>
    <property type="match status" value="1"/>
</dbReference>
<dbReference type="GO" id="GO:0008410">
    <property type="term" value="F:CoA-transferase activity"/>
    <property type="evidence" value="ECO:0007669"/>
    <property type="project" value="TreeGrafter"/>
</dbReference>
<reference evidence="4" key="1">
    <citation type="submission" date="2021-02" db="EMBL/GenBank/DDBJ databases">
        <authorList>
            <person name="Nowell W R."/>
        </authorList>
    </citation>
    <scope>NUCLEOTIDE SEQUENCE</scope>
</reference>
<dbReference type="Pfam" id="PF02515">
    <property type="entry name" value="CoA_transf_3"/>
    <property type="match status" value="1"/>
</dbReference>
<dbReference type="InterPro" id="IPR003599">
    <property type="entry name" value="Ig_sub"/>
</dbReference>
<dbReference type="InterPro" id="IPR003673">
    <property type="entry name" value="CoA-Trfase_fam_III"/>
</dbReference>
<comment type="caution">
    <text evidence="4">The sequence shown here is derived from an EMBL/GenBank/DDBJ whole genome shotgun (WGS) entry which is preliminary data.</text>
</comment>
<dbReference type="SMART" id="SM00409">
    <property type="entry name" value="IG"/>
    <property type="match status" value="1"/>
</dbReference>
<sequence length="398" mass="45550">MLSQPLSSYKVLDLSRVRAGPTAVRQLSDWGAQVIKIEMPKNNSDDDDKIDTSDYQNIQRNKRSIAINLKHDDGIRILKQLVSTTDVLIESFRPDVKHRLGIDYETLRQVNPRLIYASISGFGQTGPYQKRPGYDQIIQGDDETAYLQHLSDCYNRDIAATSRIQPKRVTAEYGSDLSLSCTFPEEDSDKTIVQWLYQNSTDYHSNHRSNKIYWRPLFLNSQLLTSIETRYSIQQKSQQTNDTSVTYSTILTLAKVTESDEGLYMCKSLSPKLIQMTYQVRVIQSLDITPKQIIIPADELGQYSIRLNCILTDNHTGRRHEIHWWHNNKRLGTNSNRHARITKNSTQHSFISTLFYTGEPANIAGSYICESDPLRKSVSVHLEANKSSGIILNFNKNK</sequence>
<dbReference type="PROSITE" id="PS50835">
    <property type="entry name" value="IG_LIKE"/>
    <property type="match status" value="2"/>
</dbReference>
<dbReference type="PANTHER" id="PTHR48207:SF3">
    <property type="entry name" value="SUCCINATE--HYDROXYMETHYLGLUTARATE COA-TRANSFERASE"/>
    <property type="match status" value="1"/>
</dbReference>
<dbReference type="InterPro" id="IPR023606">
    <property type="entry name" value="CoA-Trfase_III_dom_1_sf"/>
</dbReference>